<proteinExistence type="predicted"/>
<dbReference type="EMBL" id="BAAATE010000058">
    <property type="protein sequence ID" value="GAA2699926.1"/>
    <property type="molecule type" value="Genomic_DNA"/>
</dbReference>
<accession>A0ABP6FSA4</accession>
<keyword evidence="2" id="KW-1185">Reference proteome</keyword>
<reference evidence="2" key="1">
    <citation type="journal article" date="2019" name="Int. J. Syst. Evol. Microbiol.">
        <title>The Global Catalogue of Microorganisms (GCM) 10K type strain sequencing project: providing services to taxonomists for standard genome sequencing and annotation.</title>
        <authorList>
            <consortium name="The Broad Institute Genomics Platform"/>
            <consortium name="The Broad Institute Genome Sequencing Center for Infectious Disease"/>
            <person name="Wu L."/>
            <person name="Ma J."/>
        </authorList>
    </citation>
    <scope>NUCLEOTIDE SEQUENCE [LARGE SCALE GENOMIC DNA]</scope>
    <source>
        <strain evidence="2">JCM 6835</strain>
    </source>
</reference>
<evidence type="ECO:0000313" key="2">
    <source>
        <dbReference type="Proteomes" id="UP001501666"/>
    </source>
</evidence>
<sequence length="230" mass="24171">MPATCWQSIHGLMVRATKVDACGIPVVGPCSVVTTEGLITASYSPEVSEGDEIELKNAAGKICIASKDCPQLKWINFEITLCGVDSDLFTLLSGYETVLDWQGTSVGNRIGEDILCAGGVGLEIWSEVPGETCGVTGLPSYGYFLIPWLKDMILGDFTIENGETTFTLAGRSEKGSGWGVGPHDVDPTDASNPAVPGPLITPIGPKDHLDIHLTTVPPPVAQCGCQPLAA</sequence>
<name>A0ABP6FSA4_9ACTN</name>
<evidence type="ECO:0000313" key="1">
    <source>
        <dbReference type="EMBL" id="GAA2699926.1"/>
    </source>
</evidence>
<gene>
    <name evidence="1" type="ORF">GCM10010412_096780</name>
</gene>
<comment type="caution">
    <text evidence="1">The sequence shown here is derived from an EMBL/GenBank/DDBJ whole genome shotgun (WGS) entry which is preliminary data.</text>
</comment>
<organism evidence="1 2">
    <name type="scientific">Nonomuraea recticatena</name>
    <dbReference type="NCBI Taxonomy" id="46178"/>
    <lineage>
        <taxon>Bacteria</taxon>
        <taxon>Bacillati</taxon>
        <taxon>Actinomycetota</taxon>
        <taxon>Actinomycetes</taxon>
        <taxon>Streptosporangiales</taxon>
        <taxon>Streptosporangiaceae</taxon>
        <taxon>Nonomuraea</taxon>
    </lineage>
</organism>
<protein>
    <submittedName>
        <fullName evidence="1">Uncharacterized protein</fullName>
    </submittedName>
</protein>
<dbReference type="Proteomes" id="UP001501666">
    <property type="component" value="Unassembled WGS sequence"/>
</dbReference>